<dbReference type="CDD" id="cd04301">
    <property type="entry name" value="NAT_SF"/>
    <property type="match status" value="1"/>
</dbReference>
<dbReference type="PANTHER" id="PTHR43420:SF47">
    <property type="entry name" value="N-ACETYLTRANSFERASE DOMAIN-CONTAINING PROTEIN"/>
    <property type="match status" value="1"/>
</dbReference>
<evidence type="ECO:0000259" key="3">
    <source>
        <dbReference type="PROSITE" id="PS51186"/>
    </source>
</evidence>
<dbReference type="AlphaFoldDB" id="A0A4R7TDC5"/>
<gene>
    <name evidence="4" type="ORF">EV138_3658</name>
</gene>
<proteinExistence type="predicted"/>
<dbReference type="PROSITE" id="PS51186">
    <property type="entry name" value="GNAT"/>
    <property type="match status" value="1"/>
</dbReference>
<protein>
    <submittedName>
        <fullName evidence="4">Acetyltransferase (GNAT) family protein</fullName>
    </submittedName>
</protein>
<organism evidence="4 5">
    <name type="scientific">Kribbella voronezhensis</name>
    <dbReference type="NCBI Taxonomy" id="2512212"/>
    <lineage>
        <taxon>Bacteria</taxon>
        <taxon>Bacillati</taxon>
        <taxon>Actinomycetota</taxon>
        <taxon>Actinomycetes</taxon>
        <taxon>Propionibacteriales</taxon>
        <taxon>Kribbellaceae</taxon>
        <taxon>Kribbella</taxon>
    </lineage>
</organism>
<keyword evidence="5" id="KW-1185">Reference proteome</keyword>
<evidence type="ECO:0000313" key="4">
    <source>
        <dbReference type="EMBL" id="TDU90075.1"/>
    </source>
</evidence>
<keyword evidence="1 4" id="KW-0808">Transferase</keyword>
<dbReference type="Pfam" id="PF00583">
    <property type="entry name" value="Acetyltransf_1"/>
    <property type="match status" value="1"/>
</dbReference>
<accession>A0A4R7TDC5</accession>
<evidence type="ECO:0000256" key="2">
    <source>
        <dbReference type="ARBA" id="ARBA00023315"/>
    </source>
</evidence>
<feature type="domain" description="N-acetyltransferase" evidence="3">
    <location>
        <begin position="18"/>
        <end position="167"/>
    </location>
</feature>
<dbReference type="Gene3D" id="3.40.630.30">
    <property type="match status" value="1"/>
</dbReference>
<dbReference type="SUPFAM" id="SSF55729">
    <property type="entry name" value="Acyl-CoA N-acyltransferases (Nat)"/>
    <property type="match status" value="1"/>
</dbReference>
<reference evidence="4 5" key="1">
    <citation type="submission" date="2019-03" db="EMBL/GenBank/DDBJ databases">
        <title>Genomic Encyclopedia of Type Strains, Phase III (KMG-III): the genomes of soil and plant-associated and newly described type strains.</title>
        <authorList>
            <person name="Whitman W."/>
        </authorList>
    </citation>
    <scope>NUCLEOTIDE SEQUENCE [LARGE SCALE GENOMIC DNA]</scope>
    <source>
        <strain evidence="4 5">VKM Ac-2575</strain>
    </source>
</reference>
<sequence>MLAAVAGYRRPMSTAPQITLRPMTEDEFTSWHERIGVGYAAAIGPARALTPEQALEQSHKEMRQLLPDGLATEGHLLWSACAADGTLVGDLWIHARKPVPFIYDIEVREDQRGHGYGRAIMLAGEEECRQRGFDRLDLNVFGYNTTAISLYDSLGYVVISQQMRKEL</sequence>
<comment type="caution">
    <text evidence="4">The sequence shown here is derived from an EMBL/GenBank/DDBJ whole genome shotgun (WGS) entry which is preliminary data.</text>
</comment>
<keyword evidence="2" id="KW-0012">Acyltransferase</keyword>
<evidence type="ECO:0000256" key="1">
    <source>
        <dbReference type="ARBA" id="ARBA00022679"/>
    </source>
</evidence>
<dbReference type="Proteomes" id="UP000295151">
    <property type="component" value="Unassembled WGS sequence"/>
</dbReference>
<dbReference type="EMBL" id="SOCE01000001">
    <property type="protein sequence ID" value="TDU90075.1"/>
    <property type="molecule type" value="Genomic_DNA"/>
</dbReference>
<evidence type="ECO:0000313" key="5">
    <source>
        <dbReference type="Proteomes" id="UP000295151"/>
    </source>
</evidence>
<name>A0A4R7TDC5_9ACTN</name>
<dbReference type="InterPro" id="IPR050680">
    <property type="entry name" value="YpeA/RimI_acetyltransf"/>
</dbReference>
<dbReference type="PANTHER" id="PTHR43420">
    <property type="entry name" value="ACETYLTRANSFERASE"/>
    <property type="match status" value="1"/>
</dbReference>
<dbReference type="InterPro" id="IPR016181">
    <property type="entry name" value="Acyl_CoA_acyltransferase"/>
</dbReference>
<dbReference type="GO" id="GO:0016747">
    <property type="term" value="F:acyltransferase activity, transferring groups other than amino-acyl groups"/>
    <property type="evidence" value="ECO:0007669"/>
    <property type="project" value="InterPro"/>
</dbReference>
<dbReference type="InterPro" id="IPR000182">
    <property type="entry name" value="GNAT_dom"/>
</dbReference>